<sequence length="136" mass="15628">MMNSSCIVAGCLDAQTPIKISFVKLYQWPESDAEFLKRKVSMNKEKEKGSLSSLVNSESCVYHESYVSRRQRYLRSYTFSKKETVAEKTKKWLMENNQKVKMESKHNKSGTASSCSFLDCVFKLLFSCVGEVDVHE</sequence>
<reference evidence="1 2" key="1">
    <citation type="journal article" date="2016" name="G3 (Bethesda)">
        <title>First Draft Assembly and Annotation of the Genome of a California Endemic Oak Quercus lobata Nee (Fagaceae).</title>
        <authorList>
            <person name="Sork V.L."/>
            <person name="Fitz-Gibbon S.T."/>
            <person name="Puiu D."/>
            <person name="Crepeau M."/>
            <person name="Gugger P.F."/>
            <person name="Sherman R."/>
            <person name="Stevens K."/>
            <person name="Langley C.H."/>
            <person name="Pellegrini M."/>
            <person name="Salzberg S.L."/>
        </authorList>
    </citation>
    <scope>NUCLEOTIDE SEQUENCE [LARGE SCALE GENOMIC DNA]</scope>
    <source>
        <strain evidence="1 2">cv. SW786</strain>
    </source>
</reference>
<dbReference type="PANTHER" id="PTHR35304">
    <property type="entry name" value="OS05G0120300 PROTEIN-RELATED"/>
    <property type="match status" value="1"/>
</dbReference>
<keyword evidence="2" id="KW-1185">Reference proteome</keyword>
<evidence type="ECO:0000313" key="1">
    <source>
        <dbReference type="EnsemblPlants" id="QL06p044552:mrna:CDS:1"/>
    </source>
</evidence>
<reference evidence="1" key="2">
    <citation type="submission" date="2021-01" db="UniProtKB">
        <authorList>
            <consortium name="EnsemblPlants"/>
        </authorList>
    </citation>
    <scope>IDENTIFICATION</scope>
</reference>
<dbReference type="Gramene" id="QL06p044552:mrna">
    <property type="protein sequence ID" value="QL06p044552:mrna:CDS:1"/>
    <property type="gene ID" value="QL06p044552"/>
</dbReference>
<dbReference type="EnsemblPlants" id="QL06p044552:mrna">
    <property type="protein sequence ID" value="QL06p044552:mrna:CDS:1"/>
    <property type="gene ID" value="QL06p044552"/>
</dbReference>
<name>A0A7N2LYV6_QUELO</name>
<accession>A0A7N2LYV6</accession>
<dbReference type="EMBL" id="LRBV02000006">
    <property type="status" value="NOT_ANNOTATED_CDS"/>
    <property type="molecule type" value="Genomic_DNA"/>
</dbReference>
<dbReference type="InParanoid" id="A0A7N2LYV6"/>
<dbReference type="Proteomes" id="UP000594261">
    <property type="component" value="Chromosome 6"/>
</dbReference>
<proteinExistence type="predicted"/>
<evidence type="ECO:0000313" key="2">
    <source>
        <dbReference type="Proteomes" id="UP000594261"/>
    </source>
</evidence>
<dbReference type="AlphaFoldDB" id="A0A7N2LYV6"/>
<dbReference type="OMA" id="HQWPESE"/>
<organism evidence="1 2">
    <name type="scientific">Quercus lobata</name>
    <name type="common">Valley oak</name>
    <dbReference type="NCBI Taxonomy" id="97700"/>
    <lineage>
        <taxon>Eukaryota</taxon>
        <taxon>Viridiplantae</taxon>
        <taxon>Streptophyta</taxon>
        <taxon>Embryophyta</taxon>
        <taxon>Tracheophyta</taxon>
        <taxon>Spermatophyta</taxon>
        <taxon>Magnoliopsida</taxon>
        <taxon>eudicotyledons</taxon>
        <taxon>Gunneridae</taxon>
        <taxon>Pentapetalae</taxon>
        <taxon>rosids</taxon>
        <taxon>fabids</taxon>
        <taxon>Fagales</taxon>
        <taxon>Fagaceae</taxon>
        <taxon>Quercus</taxon>
    </lineage>
</organism>
<protein>
    <submittedName>
        <fullName evidence="1">Uncharacterized protein</fullName>
    </submittedName>
</protein>
<dbReference type="PANTHER" id="PTHR35304:SF3">
    <property type="entry name" value="CATHEPSIN PROPEPTIDE INHIBITOR DOMAIN-CONTAINING PROTEIN"/>
    <property type="match status" value="1"/>
</dbReference>